<protein>
    <submittedName>
        <fullName evidence="1">Uncharacterized protein</fullName>
    </submittedName>
</protein>
<dbReference type="EMBL" id="GBRH01185594">
    <property type="protein sequence ID" value="JAE12302.1"/>
    <property type="molecule type" value="Transcribed_RNA"/>
</dbReference>
<dbReference type="AlphaFoldDB" id="A0A0A9FIX3"/>
<reference evidence="1" key="2">
    <citation type="journal article" date="2015" name="Data Brief">
        <title>Shoot transcriptome of the giant reed, Arundo donax.</title>
        <authorList>
            <person name="Barrero R.A."/>
            <person name="Guerrero F.D."/>
            <person name="Moolhuijzen P."/>
            <person name="Goolsby J.A."/>
            <person name="Tidwell J."/>
            <person name="Bellgard S.E."/>
            <person name="Bellgard M.I."/>
        </authorList>
    </citation>
    <scope>NUCLEOTIDE SEQUENCE</scope>
    <source>
        <tissue evidence="1">Shoot tissue taken approximately 20 cm above the soil surface</tissue>
    </source>
</reference>
<accession>A0A0A9FIX3</accession>
<reference evidence="1" key="1">
    <citation type="submission" date="2014-09" db="EMBL/GenBank/DDBJ databases">
        <authorList>
            <person name="Magalhaes I.L.F."/>
            <person name="Oliveira U."/>
            <person name="Santos F.R."/>
            <person name="Vidigal T.H.D.A."/>
            <person name="Brescovit A.D."/>
            <person name="Santos A.J."/>
        </authorList>
    </citation>
    <scope>NUCLEOTIDE SEQUENCE</scope>
    <source>
        <tissue evidence="1">Shoot tissue taken approximately 20 cm above the soil surface</tissue>
    </source>
</reference>
<proteinExistence type="predicted"/>
<evidence type="ECO:0000313" key="1">
    <source>
        <dbReference type="EMBL" id="JAE12302.1"/>
    </source>
</evidence>
<organism evidence="1">
    <name type="scientific">Arundo donax</name>
    <name type="common">Giant reed</name>
    <name type="synonym">Donax arundinaceus</name>
    <dbReference type="NCBI Taxonomy" id="35708"/>
    <lineage>
        <taxon>Eukaryota</taxon>
        <taxon>Viridiplantae</taxon>
        <taxon>Streptophyta</taxon>
        <taxon>Embryophyta</taxon>
        <taxon>Tracheophyta</taxon>
        <taxon>Spermatophyta</taxon>
        <taxon>Magnoliopsida</taxon>
        <taxon>Liliopsida</taxon>
        <taxon>Poales</taxon>
        <taxon>Poaceae</taxon>
        <taxon>PACMAD clade</taxon>
        <taxon>Arundinoideae</taxon>
        <taxon>Arundineae</taxon>
        <taxon>Arundo</taxon>
    </lineage>
</organism>
<sequence>MNLVLQPHDGEGLFSAVPAWFSFSVKMFFPSDYLRQHTCGIPNIAKFLL</sequence>
<name>A0A0A9FIX3_ARUDO</name>